<dbReference type="OrthoDB" id="5553410at2759"/>
<dbReference type="InterPro" id="IPR019595">
    <property type="entry name" value="DUF2470"/>
</dbReference>
<name>A0A1E4T7D6_9ASCO</name>
<reference evidence="4" key="1">
    <citation type="submission" date="2016-04" db="EMBL/GenBank/DDBJ databases">
        <title>Comparative genomics of biotechnologically important yeasts.</title>
        <authorList>
            <consortium name="DOE Joint Genome Institute"/>
            <person name="Riley R."/>
            <person name="Haridas S."/>
            <person name="Wolfe K.H."/>
            <person name="Lopes M.R."/>
            <person name="Hittinger C.T."/>
            <person name="Goker M."/>
            <person name="Salamov A."/>
            <person name="Wisecaver J."/>
            <person name="Long T.M."/>
            <person name="Aerts A.L."/>
            <person name="Barry K."/>
            <person name="Choi C."/>
            <person name="Clum A."/>
            <person name="Coughlan A.Y."/>
            <person name="Deshpande S."/>
            <person name="Douglass A.P."/>
            <person name="Hanson S.J."/>
            <person name="Klenk H.-P."/>
            <person name="Labutti K."/>
            <person name="Lapidus A."/>
            <person name="Lindquist E."/>
            <person name="Lipzen A."/>
            <person name="Meier-Kolthoff J.P."/>
            <person name="Ohm R.A."/>
            <person name="Otillar R.P."/>
            <person name="Pangilinan J."/>
            <person name="Peng Y."/>
            <person name="Rokas A."/>
            <person name="Rosa C.A."/>
            <person name="Scheuner C."/>
            <person name="Sibirny A.A."/>
            <person name="Slot J.C."/>
            <person name="Stielow J.B."/>
            <person name="Sun H."/>
            <person name="Kurtzman C.P."/>
            <person name="Blackwell M."/>
            <person name="Grigoriev I.V."/>
            <person name="Jeffries T.W."/>
        </authorList>
    </citation>
    <scope>NUCLEOTIDE SEQUENCE [LARGE SCALE GENOMIC DNA]</scope>
    <source>
        <strain evidence="4">NRRL YB-2248</strain>
    </source>
</reference>
<dbReference type="EMBL" id="KV453847">
    <property type="protein sequence ID" value="ODV87677.1"/>
    <property type="molecule type" value="Genomic_DNA"/>
</dbReference>
<dbReference type="PANTHER" id="PTHR37783:SF1">
    <property type="entry name" value="MEMBRANE PROTEIN, PUTATIVE (AFU_ORTHOLOGUE AFUA_1G04315)-RELATED"/>
    <property type="match status" value="1"/>
</dbReference>
<accession>A0A1E4T7D6</accession>
<dbReference type="Gene3D" id="3.20.180.10">
    <property type="entry name" value="PNP-oxidase-like"/>
    <property type="match status" value="1"/>
</dbReference>
<proteinExistence type="predicted"/>
<dbReference type="PANTHER" id="PTHR37783">
    <property type="entry name" value="MEMBRANE PROTEIN, PUTATIVE (AFU_ORTHOLOGUE AFUA_1G04315)-RELATED"/>
    <property type="match status" value="1"/>
</dbReference>
<keyword evidence="4" id="KW-1185">Reference proteome</keyword>
<evidence type="ECO:0000313" key="3">
    <source>
        <dbReference type="EMBL" id="ODV87677.1"/>
    </source>
</evidence>
<keyword evidence="1" id="KW-1133">Transmembrane helix</keyword>
<protein>
    <recommendedName>
        <fullName evidence="2">DUF2470 domain-containing protein</fullName>
    </recommendedName>
</protein>
<dbReference type="AlphaFoldDB" id="A0A1E4T7D6"/>
<dbReference type="InterPro" id="IPR037119">
    <property type="entry name" value="Haem_oxidase_HugZ-like_sf"/>
</dbReference>
<dbReference type="Proteomes" id="UP000094801">
    <property type="component" value="Unassembled WGS sequence"/>
</dbReference>
<dbReference type="Pfam" id="PF10615">
    <property type="entry name" value="DUF2470"/>
    <property type="match status" value="1"/>
</dbReference>
<sequence>MSEAQQRIIAHMNKDHALALGDYVAVYGNTNKAKNIQLTEFELDYMKLTYTVKKEKKSLKIRFQSPLKSFGEARERLVDMAKTSAATRGYSHVQLLNAPYPTGAFDSTLFGIMCLLCFGITSPSTLKYVYSNFLFMPEATAAGLVEWNTGILAGLLAFNFMQTIFNLVPIITEYRVPFSVAVEMIAMCMMEGLMFIKRVRKAIDALENPKKH</sequence>
<keyword evidence="1" id="KW-0472">Membrane</keyword>
<feature type="transmembrane region" description="Helical" evidence="1">
    <location>
        <begin position="151"/>
        <end position="172"/>
    </location>
</feature>
<evidence type="ECO:0000259" key="2">
    <source>
        <dbReference type="Pfam" id="PF10615"/>
    </source>
</evidence>
<evidence type="ECO:0000256" key="1">
    <source>
        <dbReference type="SAM" id="Phobius"/>
    </source>
</evidence>
<keyword evidence="1" id="KW-0812">Transmembrane</keyword>
<feature type="domain" description="DUF2470" evidence="2">
    <location>
        <begin position="5"/>
        <end position="80"/>
    </location>
</feature>
<gene>
    <name evidence="3" type="ORF">CANARDRAFT_20414</name>
</gene>
<feature type="transmembrane region" description="Helical" evidence="1">
    <location>
        <begin position="109"/>
        <end position="130"/>
    </location>
</feature>
<organism evidence="3 4">
    <name type="scientific">[Candida] arabinofermentans NRRL YB-2248</name>
    <dbReference type="NCBI Taxonomy" id="983967"/>
    <lineage>
        <taxon>Eukaryota</taxon>
        <taxon>Fungi</taxon>
        <taxon>Dikarya</taxon>
        <taxon>Ascomycota</taxon>
        <taxon>Saccharomycotina</taxon>
        <taxon>Pichiomycetes</taxon>
        <taxon>Pichiales</taxon>
        <taxon>Pichiaceae</taxon>
        <taxon>Ogataea</taxon>
        <taxon>Ogataea/Candida clade</taxon>
    </lineage>
</organism>
<feature type="transmembrane region" description="Helical" evidence="1">
    <location>
        <begin position="178"/>
        <end position="196"/>
    </location>
</feature>
<evidence type="ECO:0000313" key="4">
    <source>
        <dbReference type="Proteomes" id="UP000094801"/>
    </source>
</evidence>